<accession>A0A158CWP0</accession>
<name>A0A158CWP0_9BURK</name>
<feature type="transmembrane region" description="Helical" evidence="1">
    <location>
        <begin position="12"/>
        <end position="34"/>
    </location>
</feature>
<evidence type="ECO:0000313" key="2">
    <source>
        <dbReference type="EMBL" id="SAK86758.1"/>
    </source>
</evidence>
<keyword evidence="1" id="KW-1133">Transmembrane helix</keyword>
<keyword evidence="1" id="KW-0472">Membrane</keyword>
<evidence type="ECO:0000256" key="1">
    <source>
        <dbReference type="SAM" id="Phobius"/>
    </source>
</evidence>
<dbReference type="RefSeq" id="WP_143756916.1">
    <property type="nucleotide sequence ID" value="NZ_FCOJ02000060.1"/>
</dbReference>
<dbReference type="STRING" id="1777143.AWB82_05918"/>
<dbReference type="EMBL" id="FCOJ02000060">
    <property type="protein sequence ID" value="SAK86758.1"/>
    <property type="molecule type" value="Genomic_DNA"/>
</dbReference>
<evidence type="ECO:0000313" key="3">
    <source>
        <dbReference type="Proteomes" id="UP000054596"/>
    </source>
</evidence>
<sequence length="82" mass="9102">MSRTTVEMLRAYLMTASLLAMCMDGAIVTAALFFHVPDAIFEGSMFRLVALTMLVVHCGGKRLRSPVSLPERARWRLVNGCL</sequence>
<comment type="caution">
    <text evidence="2">The sequence shown here is derived from an EMBL/GenBank/DDBJ whole genome shotgun (WGS) entry which is preliminary data.</text>
</comment>
<gene>
    <name evidence="2" type="ORF">AWB82_05918</name>
</gene>
<keyword evidence="1" id="KW-0812">Transmembrane</keyword>
<protein>
    <submittedName>
        <fullName evidence="2">Uncharacterized protein</fullName>
    </submittedName>
</protein>
<reference evidence="2" key="1">
    <citation type="submission" date="2016-01" db="EMBL/GenBank/DDBJ databases">
        <authorList>
            <person name="Peeters C."/>
        </authorList>
    </citation>
    <scope>NUCLEOTIDE SEQUENCE [LARGE SCALE GENOMIC DNA]</scope>
    <source>
        <strain evidence="2">LMG 29325</strain>
    </source>
</reference>
<organism evidence="2 3">
    <name type="scientific">Caballeronia glebae</name>
    <dbReference type="NCBI Taxonomy" id="1777143"/>
    <lineage>
        <taxon>Bacteria</taxon>
        <taxon>Pseudomonadati</taxon>
        <taxon>Pseudomonadota</taxon>
        <taxon>Betaproteobacteria</taxon>
        <taxon>Burkholderiales</taxon>
        <taxon>Burkholderiaceae</taxon>
        <taxon>Caballeronia</taxon>
    </lineage>
</organism>
<dbReference type="OrthoDB" id="9007359at2"/>
<dbReference type="Proteomes" id="UP000054596">
    <property type="component" value="Unassembled WGS sequence"/>
</dbReference>
<keyword evidence="3" id="KW-1185">Reference proteome</keyword>
<proteinExistence type="predicted"/>
<dbReference type="AlphaFoldDB" id="A0A158CWP0"/>